<keyword evidence="7" id="KW-0653">Protein transport</keyword>
<dbReference type="SUPFAM" id="SSF56935">
    <property type="entry name" value="Porins"/>
    <property type="match status" value="1"/>
</dbReference>
<dbReference type="InterPro" id="IPR008756">
    <property type="entry name" value="Peptidase_M56"/>
</dbReference>
<dbReference type="GO" id="GO:0015031">
    <property type="term" value="P:protein transport"/>
    <property type="evidence" value="ECO:0007669"/>
    <property type="project" value="UniProtKB-KW"/>
</dbReference>
<dbReference type="GO" id="GO:0015891">
    <property type="term" value="P:siderophore transport"/>
    <property type="evidence" value="ECO:0007669"/>
    <property type="project" value="InterPro"/>
</dbReference>
<keyword evidence="3 10" id="KW-0813">Transport</keyword>
<dbReference type="NCBIfam" id="TIGR01352">
    <property type="entry name" value="tonB_Cterm"/>
    <property type="match status" value="1"/>
</dbReference>
<evidence type="ECO:0000256" key="3">
    <source>
        <dbReference type="ARBA" id="ARBA00022448"/>
    </source>
</evidence>
<dbReference type="PANTHER" id="PTHR33446:SF2">
    <property type="entry name" value="PROTEIN TONB"/>
    <property type="match status" value="1"/>
</dbReference>
<evidence type="ECO:0000256" key="8">
    <source>
        <dbReference type="ARBA" id="ARBA00022989"/>
    </source>
</evidence>
<dbReference type="InterPro" id="IPR037066">
    <property type="entry name" value="Plug_dom_sf"/>
</dbReference>
<feature type="transmembrane region" description="Helical" evidence="11">
    <location>
        <begin position="6"/>
        <end position="24"/>
    </location>
</feature>
<dbReference type="InterPro" id="IPR039426">
    <property type="entry name" value="TonB-dep_rcpt-like"/>
</dbReference>
<dbReference type="Proteomes" id="UP001204144">
    <property type="component" value="Unassembled WGS sequence"/>
</dbReference>
<dbReference type="InterPro" id="IPR003538">
    <property type="entry name" value="TonB"/>
</dbReference>
<evidence type="ECO:0000256" key="4">
    <source>
        <dbReference type="ARBA" id="ARBA00022475"/>
    </source>
</evidence>
<evidence type="ECO:0000256" key="6">
    <source>
        <dbReference type="ARBA" id="ARBA00022692"/>
    </source>
</evidence>
<keyword evidence="9 10" id="KW-0472">Membrane</keyword>
<reference evidence="13 14" key="1">
    <citation type="submission" date="2018-11" db="EMBL/GenBank/DDBJ databases">
        <title>Novel bacteria species description.</title>
        <authorList>
            <person name="Han J.-H."/>
        </authorList>
    </citation>
    <scope>NUCLEOTIDE SEQUENCE [LARGE SCALE GENOMIC DNA]</scope>
    <source>
        <strain evidence="13 14">KCTC23259</strain>
    </source>
</reference>
<dbReference type="GO" id="GO:0031992">
    <property type="term" value="F:energy transducer activity"/>
    <property type="evidence" value="ECO:0007669"/>
    <property type="project" value="InterPro"/>
</dbReference>
<sequence length="544" mass="62301">MELLAYILKANLFLVIFYGFYFVFFRKETFHKANRYFLVAGAMLALVLPFVKSSKMQKPELVSAEIQALANDLYFQSEELVVSPIVETYSYLDIFQWLYLVGLIVTGLVFLVKILKTFFWLKSNKNANGTAFSFLGKIFIDNHLELRSVIFRHEDIHVKQKHFLDLIFFEMLQIIFWFNPVIYFYKKSIAIIHEFLADEEASKIAQDKIAYASLLVSKQFSIQPATVFTQHFFNHSTLKSRIIMLSKNPSKKTALLKFGLLAPAFFVMLAISSFTIVDNPKLENVLTKLEEQPLKVEEITHIDSPKSEIKSDTTKPSQIEEIFTTVDQNPEYPGGMSAMYRYLGQNIIYPGKAQKANIQGKVHVKFVIKSDGKIDNINIVKSVSPELDNEAMRVVQNMPDWHPAIQNGKSVSVYYNLPISFKLEERERKELEGKELVVVGYSPEETSQQSVESKKPSMIGLNRDNKTEAQIQFKGNTTYSEKGLIFVNDIEILDKKMDFISPNSIESVSVLRSEEAIKAYGPRAKDGVILIKTKTNFIKTNEKK</sequence>
<evidence type="ECO:0000256" key="5">
    <source>
        <dbReference type="ARBA" id="ARBA00022519"/>
    </source>
</evidence>
<feature type="domain" description="TonB C-terminal" evidence="12">
    <location>
        <begin position="334"/>
        <end position="430"/>
    </location>
</feature>
<dbReference type="GO" id="GO:0098797">
    <property type="term" value="C:plasma membrane protein complex"/>
    <property type="evidence" value="ECO:0007669"/>
    <property type="project" value="TreeGrafter"/>
</dbReference>
<keyword evidence="5" id="KW-0997">Cell inner membrane</keyword>
<name>A0AAE3KW37_9BACT</name>
<keyword evidence="4" id="KW-1003">Cell membrane</keyword>
<dbReference type="PROSITE" id="PS52015">
    <property type="entry name" value="TONB_CTD"/>
    <property type="match status" value="1"/>
</dbReference>
<dbReference type="Gene3D" id="2.170.130.10">
    <property type="entry name" value="TonB-dependent receptor, plug domain"/>
    <property type="match status" value="1"/>
</dbReference>
<gene>
    <name evidence="13" type="ORF">EGI31_04655</name>
</gene>
<organism evidence="13 14">
    <name type="scientific">Lacihabitans soyangensis</name>
    <dbReference type="NCBI Taxonomy" id="869394"/>
    <lineage>
        <taxon>Bacteria</taxon>
        <taxon>Pseudomonadati</taxon>
        <taxon>Bacteroidota</taxon>
        <taxon>Cytophagia</taxon>
        <taxon>Cytophagales</taxon>
        <taxon>Leadbetterellaceae</taxon>
        <taxon>Lacihabitans</taxon>
    </lineage>
</organism>
<protein>
    <submittedName>
        <fullName evidence="13">TonB family protein</fullName>
    </submittedName>
</protein>
<comment type="subcellular location">
    <subcellularLocation>
        <location evidence="1">Cell inner membrane</location>
        <topology evidence="1">Single-pass membrane protein</topology>
        <orientation evidence="1">Periplasmic side</orientation>
    </subcellularLocation>
    <subcellularLocation>
        <location evidence="10">Cell outer membrane</location>
        <topology evidence="10">Multi-pass membrane protein</topology>
    </subcellularLocation>
</comment>
<evidence type="ECO:0000256" key="1">
    <source>
        <dbReference type="ARBA" id="ARBA00004383"/>
    </source>
</evidence>
<keyword evidence="10" id="KW-1134">Transmembrane beta strand</keyword>
<dbReference type="RefSeq" id="WP_255035990.1">
    <property type="nucleotide sequence ID" value="NZ_RJUF01000007.1"/>
</dbReference>
<comment type="similarity">
    <text evidence="10">Belongs to the TonB-dependent receptor family.</text>
</comment>
<dbReference type="PANTHER" id="PTHR33446">
    <property type="entry name" value="PROTEIN TONB-RELATED"/>
    <property type="match status" value="1"/>
</dbReference>
<keyword evidence="6 10" id="KW-0812">Transmembrane</keyword>
<keyword evidence="14" id="KW-1185">Reference proteome</keyword>
<evidence type="ECO:0000313" key="14">
    <source>
        <dbReference type="Proteomes" id="UP001204144"/>
    </source>
</evidence>
<feature type="transmembrane region" description="Helical" evidence="11">
    <location>
        <begin position="36"/>
        <end position="51"/>
    </location>
</feature>
<dbReference type="SUPFAM" id="SSF74653">
    <property type="entry name" value="TolA/TonB C-terminal domain"/>
    <property type="match status" value="1"/>
</dbReference>
<feature type="transmembrane region" description="Helical" evidence="11">
    <location>
        <begin position="94"/>
        <end position="115"/>
    </location>
</feature>
<keyword evidence="10" id="KW-0998">Cell outer membrane</keyword>
<dbReference type="PROSITE" id="PS52016">
    <property type="entry name" value="TONB_DEPENDENT_REC_3"/>
    <property type="match status" value="1"/>
</dbReference>
<dbReference type="CDD" id="cd07341">
    <property type="entry name" value="M56_BlaR1_MecR1_like"/>
    <property type="match status" value="1"/>
</dbReference>
<evidence type="ECO:0000256" key="11">
    <source>
        <dbReference type="SAM" id="Phobius"/>
    </source>
</evidence>
<dbReference type="Pfam" id="PF03544">
    <property type="entry name" value="TonB_C"/>
    <property type="match status" value="1"/>
</dbReference>
<comment type="similarity">
    <text evidence="2">Belongs to the TonB family.</text>
</comment>
<evidence type="ECO:0000256" key="10">
    <source>
        <dbReference type="PROSITE-ProRule" id="PRU01360"/>
    </source>
</evidence>
<accession>A0AAE3KW37</accession>
<dbReference type="InterPro" id="IPR006260">
    <property type="entry name" value="TonB/TolA_C"/>
</dbReference>
<evidence type="ECO:0000313" key="13">
    <source>
        <dbReference type="EMBL" id="MCP9762235.1"/>
    </source>
</evidence>
<dbReference type="EMBL" id="RJUF01000007">
    <property type="protein sequence ID" value="MCP9762235.1"/>
    <property type="molecule type" value="Genomic_DNA"/>
</dbReference>
<dbReference type="GO" id="GO:0030288">
    <property type="term" value="C:outer membrane-bounded periplasmic space"/>
    <property type="evidence" value="ECO:0007669"/>
    <property type="project" value="InterPro"/>
</dbReference>
<dbReference type="GO" id="GO:0055085">
    <property type="term" value="P:transmembrane transport"/>
    <property type="evidence" value="ECO:0007669"/>
    <property type="project" value="InterPro"/>
</dbReference>
<evidence type="ECO:0000256" key="7">
    <source>
        <dbReference type="ARBA" id="ARBA00022927"/>
    </source>
</evidence>
<evidence type="ECO:0000256" key="2">
    <source>
        <dbReference type="ARBA" id="ARBA00006555"/>
    </source>
</evidence>
<dbReference type="InterPro" id="IPR037682">
    <property type="entry name" value="TonB_C"/>
</dbReference>
<dbReference type="PRINTS" id="PR01374">
    <property type="entry name" value="TONBPROTEIN"/>
</dbReference>
<feature type="transmembrane region" description="Helical" evidence="11">
    <location>
        <begin position="254"/>
        <end position="277"/>
    </location>
</feature>
<evidence type="ECO:0000259" key="12">
    <source>
        <dbReference type="PROSITE" id="PS52015"/>
    </source>
</evidence>
<dbReference type="InterPro" id="IPR051045">
    <property type="entry name" value="TonB-dependent_transducer"/>
</dbReference>
<dbReference type="Pfam" id="PF05569">
    <property type="entry name" value="Peptidase_M56"/>
    <property type="match status" value="1"/>
</dbReference>
<dbReference type="Gene3D" id="3.30.1150.10">
    <property type="match status" value="1"/>
</dbReference>
<evidence type="ECO:0000256" key="9">
    <source>
        <dbReference type="ARBA" id="ARBA00023136"/>
    </source>
</evidence>
<dbReference type="AlphaFoldDB" id="A0AAE3KW37"/>
<proteinExistence type="inferred from homology"/>
<dbReference type="GO" id="GO:0009279">
    <property type="term" value="C:cell outer membrane"/>
    <property type="evidence" value="ECO:0007669"/>
    <property type="project" value="UniProtKB-SubCell"/>
</dbReference>
<keyword evidence="8 11" id="KW-1133">Transmembrane helix</keyword>
<comment type="caution">
    <text evidence="13">The sequence shown here is derived from an EMBL/GenBank/DDBJ whole genome shotgun (WGS) entry which is preliminary data.</text>
</comment>